<dbReference type="PANTHER" id="PTHR40396">
    <property type="entry name" value="ATPASE-LIKE PROTEIN"/>
    <property type="match status" value="1"/>
</dbReference>
<protein>
    <submittedName>
        <fullName evidence="2">Abortive phage resistance protein-like protein</fullName>
    </submittedName>
</protein>
<dbReference type="PANTHER" id="PTHR40396:SF1">
    <property type="entry name" value="ATPASE AAA-TYPE CORE DOMAIN-CONTAINING PROTEIN"/>
    <property type="match status" value="1"/>
</dbReference>
<dbReference type="Gene3D" id="3.40.50.300">
    <property type="entry name" value="P-loop containing nucleotide triphosphate hydrolases"/>
    <property type="match status" value="1"/>
</dbReference>
<feature type="domain" description="ATPase AAA-type core" evidence="1">
    <location>
        <begin position="49"/>
        <end position="392"/>
    </location>
</feature>
<dbReference type="RefSeq" id="WP_012432121.1">
    <property type="nucleotide sequence ID" value="NC_010681.1"/>
</dbReference>
<dbReference type="OrthoDB" id="9809324at2"/>
<name>B2T1D6_PARPJ</name>
<dbReference type="STRING" id="398527.Bphyt_1074"/>
<dbReference type="Proteomes" id="UP000001739">
    <property type="component" value="Chromosome 1"/>
</dbReference>
<gene>
    <name evidence="2" type="ordered locus">Bphyt_1074</name>
</gene>
<dbReference type="EMBL" id="CP001052">
    <property type="protein sequence ID" value="ACD15493.1"/>
    <property type="molecule type" value="Genomic_DNA"/>
</dbReference>
<dbReference type="HOGENOM" id="CLU_046693_2_0_4"/>
<dbReference type="GO" id="GO:0005524">
    <property type="term" value="F:ATP binding"/>
    <property type="evidence" value="ECO:0007669"/>
    <property type="project" value="InterPro"/>
</dbReference>
<dbReference type="GO" id="GO:0016887">
    <property type="term" value="F:ATP hydrolysis activity"/>
    <property type="evidence" value="ECO:0007669"/>
    <property type="project" value="InterPro"/>
</dbReference>
<dbReference type="KEGG" id="bpy:Bphyt_1074"/>
<reference evidence="2 3" key="1">
    <citation type="journal article" date="2011" name="J. Bacteriol.">
        <title>Complete genome sequence of the plant growth-promoting endophyte Burkholderia phytofirmans strain PsJN.</title>
        <authorList>
            <person name="Weilharter A."/>
            <person name="Mitter B."/>
            <person name="Shin M.V."/>
            <person name="Chain P.S."/>
            <person name="Nowak J."/>
            <person name="Sessitsch A."/>
        </authorList>
    </citation>
    <scope>NUCLEOTIDE SEQUENCE [LARGE SCALE GENOMIC DNA]</scope>
    <source>
        <strain evidence="3">DSM 17436 / LMG 22146 / PsJN</strain>
    </source>
</reference>
<dbReference type="eggNOG" id="COG1106">
    <property type="taxonomic scope" value="Bacteria"/>
</dbReference>
<dbReference type="InterPro" id="IPR003959">
    <property type="entry name" value="ATPase_AAA_core"/>
</dbReference>
<evidence type="ECO:0000259" key="1">
    <source>
        <dbReference type="Pfam" id="PF13304"/>
    </source>
</evidence>
<dbReference type="SUPFAM" id="SSF52540">
    <property type="entry name" value="P-loop containing nucleoside triphosphate hydrolases"/>
    <property type="match status" value="1"/>
</dbReference>
<sequence>MLVSFSVENFRSFRVEQTLSLVASSRHAGSHEGHAIAVPDSEEKVLKTAVLYGANGAGKSNLFKALKYFKSVALRPRKKNTGTGREAFRFGGASEEPSSFDLQFIVREQLYRFGFRIDDHKIVQEWLVKITGNKERVLYERATDENGRVQIEGDYLKSVNEKLSALVTVGGPQNQSFLATIRATLDEDDIGSELASIIDWFLEGLKLIDPTQSIAPLGHLLSSDPKFLTFAGTFLKSSSTGVDHLSVQKTEITEEELRAILPETVAERVIQDVSKSPHNTAVVDMAERGELLIEKTDAHHYYRISVQAAHEYAPGSVAQLDLADESDGTRRLLSLMPALNHDDDSGAVYFIDEIDRSMHPMLIWKFLQFFLESCKADRHQIIITTHESNLLDLDLLRRDEIWFVEKSATSETHIYPLTDFRVRKDLEIRKHYLQGRFGAVPFLGNLDRMLVERGNV</sequence>
<proteinExistence type="predicted"/>
<accession>B2T1D6</accession>
<evidence type="ECO:0000313" key="3">
    <source>
        <dbReference type="Proteomes" id="UP000001739"/>
    </source>
</evidence>
<dbReference type="AlphaFoldDB" id="B2T1D6"/>
<dbReference type="Pfam" id="PF13304">
    <property type="entry name" value="AAA_21"/>
    <property type="match status" value="1"/>
</dbReference>
<evidence type="ECO:0000313" key="2">
    <source>
        <dbReference type="EMBL" id="ACD15493.1"/>
    </source>
</evidence>
<organism evidence="2 3">
    <name type="scientific">Paraburkholderia phytofirmans (strain DSM 17436 / LMG 22146 / PsJN)</name>
    <name type="common">Burkholderia phytofirmans</name>
    <dbReference type="NCBI Taxonomy" id="398527"/>
    <lineage>
        <taxon>Bacteria</taxon>
        <taxon>Pseudomonadati</taxon>
        <taxon>Pseudomonadota</taxon>
        <taxon>Betaproteobacteria</taxon>
        <taxon>Burkholderiales</taxon>
        <taxon>Burkholderiaceae</taxon>
        <taxon>Paraburkholderia</taxon>
    </lineage>
</organism>
<dbReference type="InterPro" id="IPR027417">
    <property type="entry name" value="P-loop_NTPase"/>
</dbReference>